<keyword evidence="1" id="KW-1133">Transmembrane helix</keyword>
<evidence type="ECO:0000313" key="2">
    <source>
        <dbReference type="EMBL" id="MXU84595.1"/>
    </source>
</evidence>
<accession>A0A6B0U7S5</accession>
<keyword evidence="1" id="KW-0472">Membrane</keyword>
<evidence type="ECO:0000256" key="1">
    <source>
        <dbReference type="SAM" id="Phobius"/>
    </source>
</evidence>
<dbReference type="EMBL" id="GIFC01002512">
    <property type="protein sequence ID" value="MXU84595.1"/>
    <property type="molecule type" value="Transcribed_RNA"/>
</dbReference>
<sequence>MWWREVLRRWSRRWLSSAASPAKVVGVPVRRPGFWHRLFTLLFCFVRLRIVILIIVAGGAVLVLGLLVGAVRFLMNGPGRK</sequence>
<reference evidence="2" key="1">
    <citation type="submission" date="2019-12" db="EMBL/GenBank/DDBJ databases">
        <title>An insight into the sialome of adult female Ixodes ricinus ticks feeding for 6 days.</title>
        <authorList>
            <person name="Perner J."/>
            <person name="Ribeiro J.M.C."/>
        </authorList>
    </citation>
    <scope>NUCLEOTIDE SEQUENCE</scope>
    <source>
        <strain evidence="2">Semi-engorged</strain>
        <tissue evidence="2">Salivary glands</tissue>
    </source>
</reference>
<dbReference type="AlphaFoldDB" id="A0A6B0U7S5"/>
<name>A0A6B0U7S5_IXORI</name>
<organism evidence="2">
    <name type="scientific">Ixodes ricinus</name>
    <name type="common">Common tick</name>
    <name type="synonym">Acarus ricinus</name>
    <dbReference type="NCBI Taxonomy" id="34613"/>
    <lineage>
        <taxon>Eukaryota</taxon>
        <taxon>Metazoa</taxon>
        <taxon>Ecdysozoa</taxon>
        <taxon>Arthropoda</taxon>
        <taxon>Chelicerata</taxon>
        <taxon>Arachnida</taxon>
        <taxon>Acari</taxon>
        <taxon>Parasitiformes</taxon>
        <taxon>Ixodida</taxon>
        <taxon>Ixodoidea</taxon>
        <taxon>Ixodidae</taxon>
        <taxon>Ixodinae</taxon>
        <taxon>Ixodes</taxon>
    </lineage>
</organism>
<proteinExistence type="predicted"/>
<feature type="transmembrane region" description="Helical" evidence="1">
    <location>
        <begin position="50"/>
        <end position="75"/>
    </location>
</feature>
<keyword evidence="1" id="KW-0812">Transmembrane</keyword>
<protein>
    <submittedName>
        <fullName evidence="2">Uncharacterized protein</fullName>
    </submittedName>
</protein>